<keyword evidence="4" id="KW-1185">Reference proteome</keyword>
<reference evidence="2 3" key="1">
    <citation type="journal article" date="2016" name="Nat. Commun.">
        <title>Microbial interactions lead to rapid micro-scale successions on model marine particles.</title>
        <authorList>
            <person name="Datta M.S."/>
            <person name="Sliwerska E."/>
            <person name="Gore J."/>
            <person name="Polz M.F."/>
            <person name="Cordero O.X."/>
        </authorList>
    </citation>
    <scope>NUCLEOTIDE SEQUENCE [LARGE SCALE GENOMIC DNA]</scope>
    <source>
        <strain evidence="2 3">4G03</strain>
    </source>
</reference>
<dbReference type="PANTHER" id="PTHR37833:SF1">
    <property type="entry name" value="SIGNAL PEPTIDE PROTEIN"/>
    <property type="match status" value="1"/>
</dbReference>
<reference evidence="1 4" key="3">
    <citation type="submission" date="2023-07" db="EMBL/GenBank/DDBJ databases">
        <title>Genome content predicts the carbon catabolic preferences of heterotrophic bacteria.</title>
        <authorList>
            <person name="Gralka M."/>
        </authorList>
    </citation>
    <scope>NUCLEOTIDE SEQUENCE [LARGE SCALE GENOMIC DNA]</scope>
    <source>
        <strain evidence="1 4">4G03</strain>
    </source>
</reference>
<protein>
    <submittedName>
        <fullName evidence="1">DUF1573 domain-containing protein</fullName>
    </submittedName>
</protein>
<dbReference type="Proteomes" id="UP001242342">
    <property type="component" value="Unassembled WGS sequence"/>
</dbReference>
<dbReference type="PANTHER" id="PTHR37833">
    <property type="entry name" value="LIPOPROTEIN-RELATED"/>
    <property type="match status" value="1"/>
</dbReference>
<evidence type="ECO:0000313" key="2">
    <source>
        <dbReference type="EMBL" id="PHN96314.1"/>
    </source>
</evidence>
<organism evidence="2 3">
    <name type="scientific">Tenacibaculum discolor</name>
    <dbReference type="NCBI Taxonomy" id="361581"/>
    <lineage>
        <taxon>Bacteria</taxon>
        <taxon>Pseudomonadati</taxon>
        <taxon>Bacteroidota</taxon>
        <taxon>Flavobacteriia</taxon>
        <taxon>Flavobacteriales</taxon>
        <taxon>Flavobacteriaceae</taxon>
        <taxon>Tenacibaculum</taxon>
    </lineage>
</organism>
<dbReference type="Gene3D" id="2.60.40.10">
    <property type="entry name" value="Immunoglobulins"/>
    <property type="match status" value="1"/>
</dbReference>
<dbReference type="AlphaFoldDB" id="A0A2G1BQS6"/>
<dbReference type="InterPro" id="IPR013783">
    <property type="entry name" value="Ig-like_fold"/>
</dbReference>
<comment type="caution">
    <text evidence="2">The sequence shown here is derived from an EMBL/GenBank/DDBJ whole genome shotgun (WGS) entry which is preliminary data.</text>
</comment>
<dbReference type="InterPro" id="IPR011467">
    <property type="entry name" value="DUF1573"/>
</dbReference>
<sequence length="155" mass="16442">MKKIAVIVAFVVSAGMLVSCGQGNASSKVKKENVENAEKRDSSIGLGSPIISFDKEEFDFGTVNEGEVVKTTFVVTNTGKSDLIITNAQASCGCTVPVWPKEAIAPGETGDIKVSFNTNGRVNKQSKSITLTTNTEKGREVIKISGMVTPKKKNS</sequence>
<dbReference type="EMBL" id="PDUU01000019">
    <property type="protein sequence ID" value="PHN96314.1"/>
    <property type="molecule type" value="Genomic_DNA"/>
</dbReference>
<dbReference type="Pfam" id="PF07610">
    <property type="entry name" value="DUF1573"/>
    <property type="match status" value="1"/>
</dbReference>
<evidence type="ECO:0000313" key="4">
    <source>
        <dbReference type="Proteomes" id="UP001242342"/>
    </source>
</evidence>
<dbReference type="Proteomes" id="UP000222163">
    <property type="component" value="Unassembled WGS sequence"/>
</dbReference>
<dbReference type="PROSITE" id="PS51257">
    <property type="entry name" value="PROKAR_LIPOPROTEIN"/>
    <property type="match status" value="1"/>
</dbReference>
<dbReference type="RefSeq" id="WP_099216515.1">
    <property type="nucleotide sequence ID" value="NZ_JAUYVU010000003.1"/>
</dbReference>
<accession>A0A2G1BQS6</accession>
<evidence type="ECO:0000313" key="3">
    <source>
        <dbReference type="Proteomes" id="UP000222163"/>
    </source>
</evidence>
<reference evidence="2" key="2">
    <citation type="submission" date="2017-10" db="EMBL/GenBank/DDBJ databases">
        <authorList>
            <person name="Enke T.N."/>
            <person name="Cordero O.X."/>
        </authorList>
    </citation>
    <scope>NUCLEOTIDE SEQUENCE</scope>
    <source>
        <strain evidence="2">4G03</strain>
    </source>
</reference>
<evidence type="ECO:0000313" key="1">
    <source>
        <dbReference type="EMBL" id="MDP2541023.1"/>
    </source>
</evidence>
<gene>
    <name evidence="2" type="ORF">CSC81_14765</name>
    <name evidence="1" type="ORF">Q8W23_05970</name>
</gene>
<proteinExistence type="predicted"/>
<name>A0A2G1BQS6_9FLAO</name>
<dbReference type="EMBL" id="JAUYVU010000003">
    <property type="protein sequence ID" value="MDP2541023.1"/>
    <property type="molecule type" value="Genomic_DNA"/>
</dbReference>